<reference evidence="2 3" key="1">
    <citation type="submission" date="2020-08" db="EMBL/GenBank/DDBJ databases">
        <title>Plant Genome Project.</title>
        <authorList>
            <person name="Zhang R.-G."/>
        </authorList>
    </citation>
    <scope>NUCLEOTIDE SEQUENCE [LARGE SCALE GENOMIC DNA]</scope>
    <source>
        <tissue evidence="2">Rhizome</tissue>
    </source>
</reference>
<dbReference type="AlphaFoldDB" id="A0A8J5GEH7"/>
<feature type="compositionally biased region" description="Low complexity" evidence="1">
    <location>
        <begin position="100"/>
        <end position="115"/>
    </location>
</feature>
<comment type="caution">
    <text evidence="2">The sequence shown here is derived from an EMBL/GenBank/DDBJ whole genome shotgun (WGS) entry which is preliminary data.</text>
</comment>
<dbReference type="Proteomes" id="UP000734854">
    <property type="component" value="Unassembled WGS sequence"/>
</dbReference>
<accession>A0A8J5GEH7</accession>
<keyword evidence="3" id="KW-1185">Reference proteome</keyword>
<sequence>MVDYGVALTALHHQQCESGVPEAKASVSAFQRLRKHLLEVEHVVSRGEDLSNILFRFNESDFAFSHFENLRVDGSDLTEDITDGQFTPNSILEDPAQYNGSSASSTGGRETSGSEAPRKKKSGGGFFPQIVLSLSSRRKGAPHSYLAFPLLPRRAQWMHATLLTNFVSM</sequence>
<protein>
    <submittedName>
        <fullName evidence="2">Uncharacterized protein</fullName>
    </submittedName>
</protein>
<evidence type="ECO:0000313" key="2">
    <source>
        <dbReference type="EMBL" id="KAG6506294.1"/>
    </source>
</evidence>
<evidence type="ECO:0000256" key="1">
    <source>
        <dbReference type="SAM" id="MobiDB-lite"/>
    </source>
</evidence>
<evidence type="ECO:0000313" key="3">
    <source>
        <dbReference type="Proteomes" id="UP000734854"/>
    </source>
</evidence>
<feature type="region of interest" description="Disordered" evidence="1">
    <location>
        <begin position="88"/>
        <end position="122"/>
    </location>
</feature>
<proteinExistence type="predicted"/>
<gene>
    <name evidence="2" type="ORF">ZIOFF_031617</name>
</gene>
<organism evidence="2 3">
    <name type="scientific">Zingiber officinale</name>
    <name type="common">Ginger</name>
    <name type="synonym">Amomum zingiber</name>
    <dbReference type="NCBI Taxonomy" id="94328"/>
    <lineage>
        <taxon>Eukaryota</taxon>
        <taxon>Viridiplantae</taxon>
        <taxon>Streptophyta</taxon>
        <taxon>Embryophyta</taxon>
        <taxon>Tracheophyta</taxon>
        <taxon>Spermatophyta</taxon>
        <taxon>Magnoliopsida</taxon>
        <taxon>Liliopsida</taxon>
        <taxon>Zingiberales</taxon>
        <taxon>Zingiberaceae</taxon>
        <taxon>Zingiber</taxon>
    </lineage>
</organism>
<name>A0A8J5GEH7_ZINOF</name>
<dbReference type="EMBL" id="JACMSC010000009">
    <property type="protein sequence ID" value="KAG6506294.1"/>
    <property type="molecule type" value="Genomic_DNA"/>
</dbReference>